<evidence type="ECO:0000256" key="9">
    <source>
        <dbReference type="ARBA" id="ARBA00023033"/>
    </source>
</evidence>
<dbReference type="GO" id="GO:0046872">
    <property type="term" value="F:metal ion binding"/>
    <property type="evidence" value="ECO:0007669"/>
    <property type="project" value="UniProtKB-KW"/>
</dbReference>
<evidence type="ECO:0000256" key="4">
    <source>
        <dbReference type="ARBA" id="ARBA00022723"/>
    </source>
</evidence>
<keyword evidence="5 17" id="KW-0732">Signal</keyword>
<evidence type="ECO:0000256" key="13">
    <source>
        <dbReference type="ARBA" id="ARBA00023326"/>
    </source>
</evidence>
<evidence type="ECO:0000256" key="10">
    <source>
        <dbReference type="ARBA" id="ARBA00023157"/>
    </source>
</evidence>
<organism evidence="19 20">
    <name type="scientific">Phialocephala subalpina</name>
    <dbReference type="NCBI Taxonomy" id="576137"/>
    <lineage>
        <taxon>Eukaryota</taxon>
        <taxon>Fungi</taxon>
        <taxon>Dikarya</taxon>
        <taxon>Ascomycota</taxon>
        <taxon>Pezizomycotina</taxon>
        <taxon>Leotiomycetes</taxon>
        <taxon>Helotiales</taxon>
        <taxon>Mollisiaceae</taxon>
        <taxon>Phialocephala</taxon>
        <taxon>Phialocephala fortinii species complex</taxon>
    </lineage>
</organism>
<dbReference type="EMBL" id="FJOG01000013">
    <property type="protein sequence ID" value="CZR59232.1"/>
    <property type="molecule type" value="Genomic_DNA"/>
</dbReference>
<comment type="cofactor">
    <cofactor evidence="1">
        <name>Cu(2+)</name>
        <dbReference type="ChEBI" id="CHEBI:29036"/>
    </cofactor>
</comment>
<keyword evidence="8" id="KW-0186">Copper</keyword>
<dbReference type="GO" id="GO:0030245">
    <property type="term" value="P:cellulose catabolic process"/>
    <property type="evidence" value="ECO:0007669"/>
    <property type="project" value="UniProtKB-UniRule"/>
</dbReference>
<evidence type="ECO:0000256" key="7">
    <source>
        <dbReference type="ARBA" id="ARBA00023002"/>
    </source>
</evidence>
<dbReference type="InterPro" id="IPR049892">
    <property type="entry name" value="AA9"/>
</dbReference>
<keyword evidence="6 16" id="KW-0136">Cellulose degradation</keyword>
<dbReference type="GO" id="GO:0030248">
    <property type="term" value="F:cellulose binding"/>
    <property type="evidence" value="ECO:0007669"/>
    <property type="project" value="UniProtKB-UniRule"/>
</dbReference>
<proteinExistence type="inferred from homology"/>
<dbReference type="Pfam" id="PF03443">
    <property type="entry name" value="AA9"/>
    <property type="match status" value="1"/>
</dbReference>
<evidence type="ECO:0000313" key="20">
    <source>
        <dbReference type="Proteomes" id="UP000184330"/>
    </source>
</evidence>
<dbReference type="GO" id="GO:0008810">
    <property type="term" value="F:cellulase activity"/>
    <property type="evidence" value="ECO:0007669"/>
    <property type="project" value="UniProtKB-UniRule"/>
</dbReference>
<evidence type="ECO:0000256" key="15">
    <source>
        <dbReference type="ARBA" id="ARBA00045077"/>
    </source>
</evidence>
<keyword evidence="9" id="KW-0503">Monooxygenase</keyword>
<feature type="domain" description="Auxiliary Activity family 9 catalytic" evidence="18">
    <location>
        <begin position="20"/>
        <end position="226"/>
    </location>
</feature>
<keyword evidence="20" id="KW-1185">Reference proteome</keyword>
<keyword evidence="7" id="KW-0560">Oxidoreductase</keyword>
<dbReference type="AlphaFoldDB" id="A0A1L7X2J3"/>
<accession>A0A1L7X2J3</accession>
<evidence type="ECO:0000256" key="3">
    <source>
        <dbReference type="ARBA" id="ARBA00022525"/>
    </source>
</evidence>
<comment type="function">
    <text evidence="16">Lytic polysaccharide monooxygenase (LMPO) that depolymerizes crystalline and amorphous polysaccharides via the oxidation of scissile alpha- or beta-(1-4)-glycosidic bonds, yielding C1 and/or C4 oxidation products. Catalysis by LPMOs requires the reduction of the active-site copper from Cu(II) to Cu(I) by a reducing agent and H(2)O(2) or O(2) as a cosubstrate.</text>
</comment>
<evidence type="ECO:0000256" key="12">
    <source>
        <dbReference type="ARBA" id="ARBA00023277"/>
    </source>
</evidence>
<name>A0A1L7X2J3_9HELO</name>
<evidence type="ECO:0000313" key="19">
    <source>
        <dbReference type="EMBL" id="CZR59232.1"/>
    </source>
</evidence>
<comment type="catalytic activity">
    <reaction evidence="15 16">
        <text>[(1-&gt;4)-beta-D-glucosyl]n+m + reduced acceptor + O2 = 4-dehydro-beta-D-glucosyl-[(1-&gt;4)-beta-D-glucosyl]n-1 + [(1-&gt;4)-beta-D-glucosyl]m + acceptor + H2O.</text>
        <dbReference type="EC" id="1.14.99.56"/>
    </reaction>
</comment>
<evidence type="ECO:0000256" key="11">
    <source>
        <dbReference type="ARBA" id="ARBA00023180"/>
    </source>
</evidence>
<evidence type="ECO:0000256" key="2">
    <source>
        <dbReference type="ARBA" id="ARBA00004613"/>
    </source>
</evidence>
<keyword evidence="12 16" id="KW-0119">Carbohydrate metabolism</keyword>
<dbReference type="Proteomes" id="UP000184330">
    <property type="component" value="Unassembled WGS sequence"/>
</dbReference>
<feature type="signal peptide" evidence="17">
    <location>
        <begin position="1"/>
        <end position="19"/>
    </location>
</feature>
<evidence type="ECO:0000256" key="8">
    <source>
        <dbReference type="ARBA" id="ARBA00023008"/>
    </source>
</evidence>
<keyword evidence="4" id="KW-0479">Metal-binding</keyword>
<gene>
    <name evidence="19" type="ORF">PAC_09124</name>
</gene>
<dbReference type="EC" id="1.14.99.56" evidence="16"/>
<evidence type="ECO:0000259" key="18">
    <source>
        <dbReference type="Pfam" id="PF03443"/>
    </source>
</evidence>
<evidence type="ECO:0000256" key="17">
    <source>
        <dbReference type="SAM" id="SignalP"/>
    </source>
</evidence>
<dbReference type="CDD" id="cd21175">
    <property type="entry name" value="LPMO_AA9"/>
    <property type="match status" value="1"/>
</dbReference>
<evidence type="ECO:0000256" key="1">
    <source>
        <dbReference type="ARBA" id="ARBA00001973"/>
    </source>
</evidence>
<protein>
    <recommendedName>
        <fullName evidence="16">AA9 family lytic polysaccharide monooxygenase</fullName>
        <ecNumber evidence="16">1.14.99.56</ecNumber>
    </recommendedName>
    <alternativeName>
        <fullName evidence="16">Endo-beta-1,4-glucanase</fullName>
    </alternativeName>
    <alternativeName>
        <fullName evidence="16">Glycosyl hydrolase 61 family protein</fullName>
    </alternativeName>
</protein>
<reference evidence="19 20" key="1">
    <citation type="submission" date="2016-03" db="EMBL/GenBank/DDBJ databases">
        <authorList>
            <person name="Ploux O."/>
        </authorList>
    </citation>
    <scope>NUCLEOTIDE SEQUENCE [LARGE SCALE GENOMIC DNA]</scope>
    <source>
        <strain evidence="19 20">UAMH 11012</strain>
    </source>
</reference>
<keyword evidence="10 16" id="KW-1015">Disulfide bond</keyword>
<sequence length="236" mass="24436">MKSFVSALGVLVSATSVVAHSTFQEFWSNGVDEASSCARLPLSNSPVTSVSTADIVCNAGTKPVTTICPVTAGQNITVEMHAQPGDRSCTNLAIGGNHYGPVIVYMGKVDNAASGTPTSWFKIDQEGYSPTTKKWGTDTLNDNCGKRSVKVPATLAPGNYLVRAEAIALHAASSAGGAQFYMTCFQVNVASIGTVNPPGVAFPGAYKATDPGILINIYQASSIANYVVPGPAVWTG</sequence>
<comment type="subcellular location">
    <subcellularLocation>
        <location evidence="2 16">Secreted</location>
    </subcellularLocation>
</comment>
<keyword evidence="13 16" id="KW-0624">Polysaccharide degradation</keyword>
<dbReference type="GO" id="GO:0004497">
    <property type="term" value="F:monooxygenase activity"/>
    <property type="evidence" value="ECO:0007669"/>
    <property type="project" value="UniProtKB-KW"/>
</dbReference>
<dbReference type="STRING" id="576137.A0A1L7X2J3"/>
<dbReference type="Gene3D" id="2.70.50.70">
    <property type="match status" value="1"/>
</dbReference>
<keyword evidence="11" id="KW-0325">Glycoprotein</keyword>
<feature type="chain" id="PRO_5009875221" description="AA9 family lytic polysaccharide monooxygenase" evidence="17">
    <location>
        <begin position="20"/>
        <end position="236"/>
    </location>
</feature>
<evidence type="ECO:0000256" key="14">
    <source>
        <dbReference type="ARBA" id="ARBA00044502"/>
    </source>
</evidence>
<dbReference type="PANTHER" id="PTHR33353:SF9">
    <property type="entry name" value="ENDOGLUCANASE II"/>
    <property type="match status" value="1"/>
</dbReference>
<dbReference type="OrthoDB" id="3238762at2759"/>
<comment type="similarity">
    <text evidence="14">Belongs to the polysaccharide monooxygenase AA9 family.</text>
</comment>
<comment type="domain">
    <text evidence="16">Has a modular structure: an endo-beta-1,4-glucanase catalytic module at the N-terminus, a linker rich in serines and threonines, and a C-terminal carbohydrate-binding module (CBM).</text>
</comment>
<dbReference type="InterPro" id="IPR005103">
    <property type="entry name" value="AA9_LPMO"/>
</dbReference>
<evidence type="ECO:0000256" key="6">
    <source>
        <dbReference type="ARBA" id="ARBA00023001"/>
    </source>
</evidence>
<dbReference type="PANTHER" id="PTHR33353">
    <property type="entry name" value="PUTATIVE (AFU_ORTHOLOGUE AFUA_1G12560)-RELATED"/>
    <property type="match status" value="1"/>
</dbReference>
<evidence type="ECO:0000256" key="5">
    <source>
        <dbReference type="ARBA" id="ARBA00022729"/>
    </source>
</evidence>
<evidence type="ECO:0000256" key="16">
    <source>
        <dbReference type="RuleBase" id="RU368122"/>
    </source>
</evidence>
<keyword evidence="3 16" id="KW-0964">Secreted</keyword>
<dbReference type="GO" id="GO:0005576">
    <property type="term" value="C:extracellular region"/>
    <property type="evidence" value="ECO:0007669"/>
    <property type="project" value="UniProtKB-SubCell"/>
</dbReference>